<feature type="compositionally biased region" description="Basic residues" evidence="1">
    <location>
        <begin position="96"/>
        <end position="107"/>
    </location>
</feature>
<accession>B9RDF8</accession>
<name>B9RDF8_RICCO</name>
<feature type="compositionally biased region" description="Basic residues" evidence="1">
    <location>
        <begin position="128"/>
        <end position="144"/>
    </location>
</feature>
<dbReference type="Proteomes" id="UP000008311">
    <property type="component" value="Unassembled WGS sequence"/>
</dbReference>
<dbReference type="STRING" id="3988.B9RDF8"/>
<evidence type="ECO:0000256" key="1">
    <source>
        <dbReference type="SAM" id="MobiDB-lite"/>
    </source>
</evidence>
<reference evidence="3" key="1">
    <citation type="journal article" date="2010" name="Nat. Biotechnol.">
        <title>Draft genome sequence of the oilseed species Ricinus communis.</title>
        <authorList>
            <person name="Chan A.P."/>
            <person name="Crabtree J."/>
            <person name="Zhao Q."/>
            <person name="Lorenzi H."/>
            <person name="Orvis J."/>
            <person name="Puiu D."/>
            <person name="Melake-Berhan A."/>
            <person name="Jones K.M."/>
            <person name="Redman J."/>
            <person name="Chen G."/>
            <person name="Cahoon E.B."/>
            <person name="Gedil M."/>
            <person name="Stanke M."/>
            <person name="Haas B.J."/>
            <person name="Wortman J.R."/>
            <person name="Fraser-Liggett C.M."/>
            <person name="Ravel J."/>
            <person name="Rabinowicz P.D."/>
        </authorList>
    </citation>
    <scope>NUCLEOTIDE SEQUENCE [LARGE SCALE GENOMIC DNA]</scope>
    <source>
        <strain evidence="3">cv. Hale</strain>
    </source>
</reference>
<gene>
    <name evidence="2" type="ORF">RCOM_1612570</name>
</gene>
<feature type="region of interest" description="Disordered" evidence="1">
    <location>
        <begin position="1"/>
        <end position="148"/>
    </location>
</feature>
<keyword evidence="3" id="KW-1185">Reference proteome</keyword>
<sequence length="214" mass="24353">MGAKGRRRREKNYLAAHGGHSRLPPPPDPSQVDALPFKLRKIISITSHNESAKPSKSSEEKRPSSDADKKIPSADAIVSVDEGDDGDTMASLHTNRDKKRTKKRKRKQVNDLRFETSMEMTKTSEKKRERRKKYLEAKKKKRKTSRTENLDFPGRELIKFGDVVQAPPKLVFKNVPDASQERVRLKAIEAYRKRKGWTSRPGLQLPNVTATPSL</sequence>
<dbReference type="eggNOG" id="ENOG502RY78">
    <property type="taxonomic scope" value="Eukaryota"/>
</dbReference>
<evidence type="ECO:0000313" key="2">
    <source>
        <dbReference type="EMBL" id="EEF50416.1"/>
    </source>
</evidence>
<dbReference type="EMBL" id="EQ973775">
    <property type="protein sequence ID" value="EEF50416.1"/>
    <property type="molecule type" value="Genomic_DNA"/>
</dbReference>
<evidence type="ECO:0000313" key="3">
    <source>
        <dbReference type="Proteomes" id="UP000008311"/>
    </source>
</evidence>
<dbReference type="PANTHER" id="PTHR37218">
    <property type="entry name" value="COILED-COIL PROTEIN"/>
    <property type="match status" value="1"/>
</dbReference>
<dbReference type="PANTHER" id="PTHR37218:SF2">
    <property type="entry name" value="COILED-COIL PROTEIN"/>
    <property type="match status" value="1"/>
</dbReference>
<dbReference type="InParanoid" id="B9RDF8"/>
<organism evidence="2 3">
    <name type="scientific">Ricinus communis</name>
    <name type="common">Castor bean</name>
    <dbReference type="NCBI Taxonomy" id="3988"/>
    <lineage>
        <taxon>Eukaryota</taxon>
        <taxon>Viridiplantae</taxon>
        <taxon>Streptophyta</taxon>
        <taxon>Embryophyta</taxon>
        <taxon>Tracheophyta</taxon>
        <taxon>Spermatophyta</taxon>
        <taxon>Magnoliopsida</taxon>
        <taxon>eudicotyledons</taxon>
        <taxon>Gunneridae</taxon>
        <taxon>Pentapetalae</taxon>
        <taxon>rosids</taxon>
        <taxon>fabids</taxon>
        <taxon>Malpighiales</taxon>
        <taxon>Euphorbiaceae</taxon>
        <taxon>Acalyphoideae</taxon>
        <taxon>Acalypheae</taxon>
        <taxon>Ricinus</taxon>
    </lineage>
</organism>
<proteinExistence type="predicted"/>
<feature type="compositionally biased region" description="Basic and acidic residues" evidence="1">
    <location>
        <begin position="108"/>
        <end position="127"/>
    </location>
</feature>
<dbReference type="FunCoup" id="B9RDF8">
    <property type="interactions" value="1502"/>
</dbReference>
<protein>
    <submittedName>
        <fullName evidence="2">Uncharacterized protein</fullName>
    </submittedName>
</protein>
<feature type="compositionally biased region" description="Basic residues" evidence="1">
    <location>
        <begin position="1"/>
        <end position="10"/>
    </location>
</feature>
<feature type="compositionally biased region" description="Basic and acidic residues" evidence="1">
    <location>
        <begin position="50"/>
        <end position="72"/>
    </location>
</feature>
<dbReference type="AlphaFoldDB" id="B9RDF8"/>